<accession>A0A222P232</accession>
<evidence type="ECO:0000313" key="1">
    <source>
        <dbReference type="EMBL" id="ASQ45896.1"/>
    </source>
</evidence>
<dbReference type="OrthoDB" id="282364at2"/>
<dbReference type="KEGG" id="lcd:clem_06705"/>
<keyword evidence="2" id="KW-1185">Reference proteome</keyword>
<evidence type="ECO:0000313" key="2">
    <source>
        <dbReference type="Proteomes" id="UP000201728"/>
    </source>
</evidence>
<name>A0A222P232_9GAMM</name>
<dbReference type="Proteomes" id="UP000201728">
    <property type="component" value="Chromosome"/>
</dbReference>
<sequence length="360" mass="41733">MRVTLIALFYFCLFGCSHLGPHVINKDRIDYNQSLQHTDAKQILFNIVRARYMESSYFLQISNITGQYSLGAHTVGRGSWFFDNQAFRSKTLEAEAGADYRDSPTISYIPLESSGFVKLVLQPIRLNEIYLMSYGDNKEIDALLRLVIKRIDTLINIGSASFPDSRVIPQYERFDRLIDLIRTLHLKNQLGYYYIEEGKDKHYSLYFAKEAINSPEAREIRQLLRIPGTSPEIILTQQFEPSAGNAVYVQTRSVLGMISMLSHSVLVPEEHKRKGWVEVTRDNDGREFDWRRIMDEMMTIYSSKEAPQDAYVSIYYRGYHFFIKNSDLKSKLTLSIIQQFISMKSTYDDKEGPQLTLPLF</sequence>
<dbReference type="AlphaFoldDB" id="A0A222P232"/>
<dbReference type="EMBL" id="CP016397">
    <property type="protein sequence ID" value="ASQ45896.1"/>
    <property type="molecule type" value="Genomic_DNA"/>
</dbReference>
<proteinExistence type="predicted"/>
<gene>
    <name evidence="1" type="ORF">clem_06705</name>
</gene>
<reference evidence="2" key="1">
    <citation type="submission" date="2016-07" db="EMBL/GenBank/DDBJ databases">
        <authorList>
            <person name="Florea S."/>
            <person name="Webb J.S."/>
            <person name="Jaromczyk J."/>
            <person name="Schardl C.L."/>
        </authorList>
    </citation>
    <scope>NUCLEOTIDE SEQUENCE [LARGE SCALE GENOMIC DNA]</scope>
    <source>
        <strain evidence="2">CDC-D5610</strain>
    </source>
</reference>
<protein>
    <submittedName>
        <fullName evidence="1">Uncharacterized protein</fullName>
    </submittedName>
</protein>
<organism evidence="1 2">
    <name type="scientific">Legionella clemsonensis</name>
    <dbReference type="NCBI Taxonomy" id="1867846"/>
    <lineage>
        <taxon>Bacteria</taxon>
        <taxon>Pseudomonadati</taxon>
        <taxon>Pseudomonadota</taxon>
        <taxon>Gammaproteobacteria</taxon>
        <taxon>Legionellales</taxon>
        <taxon>Legionellaceae</taxon>
        <taxon>Legionella</taxon>
    </lineage>
</organism>
<dbReference type="RefSeq" id="WP_094090908.1">
    <property type="nucleotide sequence ID" value="NZ_CP016397.1"/>
</dbReference>